<organism evidence="1 2">
    <name type="scientific">Rotaria sordida</name>
    <dbReference type="NCBI Taxonomy" id="392033"/>
    <lineage>
        <taxon>Eukaryota</taxon>
        <taxon>Metazoa</taxon>
        <taxon>Spiralia</taxon>
        <taxon>Gnathifera</taxon>
        <taxon>Rotifera</taxon>
        <taxon>Eurotatoria</taxon>
        <taxon>Bdelloidea</taxon>
        <taxon>Philodinida</taxon>
        <taxon>Philodinidae</taxon>
        <taxon>Rotaria</taxon>
    </lineage>
</organism>
<gene>
    <name evidence="1" type="ORF">JXQ802_LOCUS25767</name>
</gene>
<keyword evidence="2" id="KW-1185">Reference proteome</keyword>
<dbReference type="SUPFAM" id="SSF56601">
    <property type="entry name" value="beta-lactamase/transpeptidase-like"/>
    <property type="match status" value="1"/>
</dbReference>
<proteinExistence type="predicted"/>
<dbReference type="Proteomes" id="UP000663870">
    <property type="component" value="Unassembled WGS sequence"/>
</dbReference>
<accession>A0A814YD53</accession>
<dbReference type="AlphaFoldDB" id="A0A814YD53"/>
<evidence type="ECO:0000313" key="1">
    <source>
        <dbReference type="EMBL" id="CAF1227626.1"/>
    </source>
</evidence>
<protein>
    <recommendedName>
        <fullName evidence="3">Serine hydrolase</fullName>
    </recommendedName>
</protein>
<comment type="caution">
    <text evidence="1">The sequence shown here is derived from an EMBL/GenBank/DDBJ whole genome shotgun (WGS) entry which is preliminary data.</text>
</comment>
<dbReference type="EMBL" id="CAJNOL010000881">
    <property type="protein sequence ID" value="CAF1227626.1"/>
    <property type="molecule type" value="Genomic_DNA"/>
</dbReference>
<dbReference type="Gene3D" id="3.40.710.10">
    <property type="entry name" value="DD-peptidase/beta-lactamase superfamily"/>
    <property type="match status" value="1"/>
</dbReference>
<name>A0A814YD53_9BILA</name>
<evidence type="ECO:0000313" key="2">
    <source>
        <dbReference type="Proteomes" id="UP000663870"/>
    </source>
</evidence>
<evidence type="ECO:0008006" key="3">
    <source>
        <dbReference type="Google" id="ProtNLM"/>
    </source>
</evidence>
<dbReference type="InterPro" id="IPR012338">
    <property type="entry name" value="Beta-lactam/transpept-like"/>
</dbReference>
<reference evidence="1" key="1">
    <citation type="submission" date="2021-02" db="EMBL/GenBank/DDBJ databases">
        <authorList>
            <person name="Nowell W R."/>
        </authorList>
    </citation>
    <scope>NUCLEOTIDE SEQUENCE</scope>
</reference>
<sequence>NQHGHYGLHFWLNTEKNNNSSTRRFPNAPADMFYAAGFDGQRVFIIPSKKLVVVRLGLARTPKEEFGANEFLKNVVNSIDS</sequence>
<feature type="non-terminal residue" evidence="1">
    <location>
        <position position="1"/>
    </location>
</feature>